<organism evidence="6 7">
    <name type="scientific">Phaeoacremonium minimum (strain UCR-PA7)</name>
    <name type="common">Esca disease fungus</name>
    <name type="synonym">Togninia minima</name>
    <dbReference type="NCBI Taxonomy" id="1286976"/>
    <lineage>
        <taxon>Eukaryota</taxon>
        <taxon>Fungi</taxon>
        <taxon>Dikarya</taxon>
        <taxon>Ascomycota</taxon>
        <taxon>Pezizomycotina</taxon>
        <taxon>Sordariomycetes</taxon>
        <taxon>Sordariomycetidae</taxon>
        <taxon>Togniniales</taxon>
        <taxon>Togniniaceae</taxon>
        <taxon>Phaeoacremonium</taxon>
    </lineage>
</organism>
<evidence type="ECO:0000256" key="4">
    <source>
        <dbReference type="SAM" id="MobiDB-lite"/>
    </source>
</evidence>
<dbReference type="InterPro" id="IPR050654">
    <property type="entry name" value="AChE-related_enzymes"/>
</dbReference>
<dbReference type="eggNOG" id="KOG4389">
    <property type="taxonomic scope" value="Eukaryota"/>
</dbReference>
<dbReference type="PANTHER" id="PTHR43918">
    <property type="entry name" value="ACETYLCHOLINESTERASE"/>
    <property type="match status" value="1"/>
</dbReference>
<dbReference type="PROSITE" id="PS00122">
    <property type="entry name" value="CARBOXYLESTERASE_B_1"/>
    <property type="match status" value="1"/>
</dbReference>
<feature type="region of interest" description="Disordered" evidence="4">
    <location>
        <begin position="520"/>
        <end position="541"/>
    </location>
</feature>
<keyword evidence="3" id="KW-0732">Signal</keyword>
<feature type="chain" id="PRO_5005145909" description="Carboxylic ester hydrolase" evidence="3">
    <location>
        <begin position="20"/>
        <end position="563"/>
    </location>
</feature>
<feature type="signal peptide" evidence="3">
    <location>
        <begin position="1"/>
        <end position="19"/>
    </location>
</feature>
<dbReference type="GeneID" id="19322660"/>
<dbReference type="PANTHER" id="PTHR43918:SF4">
    <property type="entry name" value="CARBOXYLIC ESTER HYDROLASE"/>
    <property type="match status" value="1"/>
</dbReference>
<dbReference type="EC" id="3.1.1.-" evidence="3"/>
<dbReference type="InterPro" id="IPR019826">
    <property type="entry name" value="Carboxylesterase_B_AS"/>
</dbReference>
<evidence type="ECO:0000313" key="6">
    <source>
        <dbReference type="EMBL" id="EOO02037.1"/>
    </source>
</evidence>
<evidence type="ECO:0000256" key="3">
    <source>
        <dbReference type="RuleBase" id="RU361235"/>
    </source>
</evidence>
<dbReference type="KEGG" id="tmn:UCRPA7_2413"/>
<keyword evidence="7" id="KW-1185">Reference proteome</keyword>
<feature type="compositionally biased region" description="Low complexity" evidence="4">
    <location>
        <begin position="525"/>
        <end position="541"/>
    </location>
</feature>
<dbReference type="SUPFAM" id="SSF53474">
    <property type="entry name" value="alpha/beta-Hydrolases"/>
    <property type="match status" value="1"/>
</dbReference>
<evidence type="ECO:0000259" key="5">
    <source>
        <dbReference type="Pfam" id="PF00135"/>
    </source>
</evidence>
<dbReference type="InterPro" id="IPR002018">
    <property type="entry name" value="CarbesteraseB"/>
</dbReference>
<dbReference type="EMBL" id="KB932933">
    <property type="protein sequence ID" value="EOO02037.1"/>
    <property type="molecule type" value="Genomic_DNA"/>
</dbReference>
<dbReference type="Pfam" id="PF00135">
    <property type="entry name" value="COesterase"/>
    <property type="match status" value="2"/>
</dbReference>
<reference evidence="7" key="1">
    <citation type="journal article" date="2013" name="Genome Announc.">
        <title>Draft genome sequence of the ascomycete Phaeoacremonium aleophilum strain UCR-PA7, a causal agent of the esca disease complex in grapevines.</title>
        <authorList>
            <person name="Blanco-Ulate B."/>
            <person name="Rolshausen P."/>
            <person name="Cantu D."/>
        </authorList>
    </citation>
    <scope>NUCLEOTIDE SEQUENCE [LARGE SCALE GENOMIC DNA]</scope>
    <source>
        <strain evidence="7">UCR-PA7</strain>
    </source>
</reference>
<name>R8BRP0_PHAM7</name>
<proteinExistence type="inferred from homology"/>
<dbReference type="AlphaFoldDB" id="R8BRP0"/>
<sequence length="563" mass="58966">MGISLFSLAHLAQLPLALAAKTWTVGQTVNTTSGLLLGHPSEWAPDVSEYLGIPFAQAPVDSLRWAAPVRYSSTASFNASDFGNTCPRLGGNVLNATNKAFANVTNVGAAILGLQGAPNDTFSEDCLTANVWTKPQTGDASKPVIVFIHGGGFSSGACTNPFESGAVFADEQDVVFVTFNYRLSIFGFPGHTNTDKVPYNLGLLDQRLAVEWVRDNVKAFGGDPSRITLFGSSAGAASADYHSYAHVDEPIASSFIPASGTVTAFGAITSQAAAEKWFEVSKTLGCGGSSAGVDDVLACMRGKSTGEVMAAIPPVTGFSAVQSSFTATVDDTLVFADYSDRTPAKLPLLIGSNDAEAELFEVTSALKGKTFGGSFWAGVTNAIFTCPVALRANWSLNADQPTWRYRFSAAFPNTHLSTNGYSGAWHGSQNVILFGNSRLSGDADTTEEKDFAAYLRGAWAAFARDPQSGLVDYGWPIYSPGKDTLVELSGQDGRKASFVNGDEYDLNCTPIAVVTGTPTVKATPSAMGSGSDSSTSASGNDSGNLLPPSLGVISVLITSLFIR</sequence>
<dbReference type="ESTHER" id="togmi-r8brp0">
    <property type="family name" value="Fungal_carboxylesterase_lipase"/>
</dbReference>
<feature type="domain" description="Carboxylesterase type B" evidence="5">
    <location>
        <begin position="27"/>
        <end position="363"/>
    </location>
</feature>
<dbReference type="Proteomes" id="UP000014074">
    <property type="component" value="Unassembled WGS sequence"/>
</dbReference>
<dbReference type="OrthoDB" id="408631at2759"/>
<dbReference type="HOGENOM" id="CLU_006586_15_2_1"/>
<dbReference type="RefSeq" id="XP_007913129.1">
    <property type="nucleotide sequence ID" value="XM_007914938.1"/>
</dbReference>
<evidence type="ECO:0000313" key="7">
    <source>
        <dbReference type="Proteomes" id="UP000014074"/>
    </source>
</evidence>
<comment type="similarity">
    <text evidence="1 3">Belongs to the type-B carboxylesterase/lipase family.</text>
</comment>
<dbReference type="GO" id="GO:0052689">
    <property type="term" value="F:carboxylic ester hydrolase activity"/>
    <property type="evidence" value="ECO:0007669"/>
    <property type="project" value="TreeGrafter"/>
</dbReference>
<keyword evidence="2 3" id="KW-0378">Hydrolase</keyword>
<evidence type="ECO:0000256" key="2">
    <source>
        <dbReference type="ARBA" id="ARBA00022801"/>
    </source>
</evidence>
<protein>
    <recommendedName>
        <fullName evidence="3">Carboxylic ester hydrolase</fullName>
        <ecNumber evidence="3">3.1.1.-</ecNumber>
    </recommendedName>
</protein>
<dbReference type="Gene3D" id="3.40.50.1820">
    <property type="entry name" value="alpha/beta hydrolase"/>
    <property type="match status" value="2"/>
</dbReference>
<evidence type="ECO:0000256" key="1">
    <source>
        <dbReference type="ARBA" id="ARBA00005964"/>
    </source>
</evidence>
<gene>
    <name evidence="6" type="ORF">UCRPA7_2413</name>
</gene>
<accession>R8BRP0</accession>
<dbReference type="InterPro" id="IPR029058">
    <property type="entry name" value="AB_hydrolase_fold"/>
</dbReference>
<feature type="domain" description="Carboxylesterase type B" evidence="5">
    <location>
        <begin position="378"/>
        <end position="493"/>
    </location>
</feature>